<name>S8AKN9_DACHA</name>
<evidence type="ECO:0000313" key="3">
    <source>
        <dbReference type="EMBL" id="EPS43479.1"/>
    </source>
</evidence>
<dbReference type="Proteomes" id="UP000015100">
    <property type="component" value="Unassembled WGS sequence"/>
</dbReference>
<accession>S8AKN9</accession>
<reference evidence="4" key="2">
    <citation type="submission" date="2013-04" db="EMBL/GenBank/DDBJ databases">
        <title>Genomic mechanisms accounting for the adaptation to parasitism in nematode-trapping fungi.</title>
        <authorList>
            <person name="Ahren D.G."/>
        </authorList>
    </citation>
    <scope>NUCLEOTIDE SEQUENCE [LARGE SCALE GENOMIC DNA]</scope>
    <source>
        <strain evidence="4">CBS 200.50</strain>
    </source>
</reference>
<dbReference type="AlphaFoldDB" id="S8AKN9"/>
<dbReference type="EMBL" id="AQGS01000075">
    <property type="protein sequence ID" value="EPS43479.1"/>
    <property type="molecule type" value="Genomic_DNA"/>
</dbReference>
<comment type="caution">
    <text evidence="3">The sequence shown here is derived from an EMBL/GenBank/DDBJ whole genome shotgun (WGS) entry which is preliminary data.</text>
</comment>
<feature type="transmembrane region" description="Helical" evidence="2">
    <location>
        <begin position="265"/>
        <end position="283"/>
    </location>
</feature>
<dbReference type="STRING" id="1284197.S8AKN9"/>
<dbReference type="OrthoDB" id="4034134at2759"/>
<organism evidence="3 4">
    <name type="scientific">Dactylellina haptotyla (strain CBS 200.50)</name>
    <name type="common">Nematode-trapping fungus</name>
    <name type="synonym">Monacrosporium haptotylum</name>
    <dbReference type="NCBI Taxonomy" id="1284197"/>
    <lineage>
        <taxon>Eukaryota</taxon>
        <taxon>Fungi</taxon>
        <taxon>Dikarya</taxon>
        <taxon>Ascomycota</taxon>
        <taxon>Pezizomycotina</taxon>
        <taxon>Orbiliomycetes</taxon>
        <taxon>Orbiliales</taxon>
        <taxon>Orbiliaceae</taxon>
        <taxon>Dactylellina</taxon>
    </lineage>
</organism>
<protein>
    <recommendedName>
        <fullName evidence="5">SAP domain-containing protein</fullName>
    </recommendedName>
</protein>
<keyword evidence="2" id="KW-1133">Transmembrane helix</keyword>
<keyword evidence="2" id="KW-0812">Transmembrane</keyword>
<dbReference type="OMA" id="YLPDMFL"/>
<reference evidence="3 4" key="1">
    <citation type="journal article" date="2013" name="PLoS Genet.">
        <title>Genomic mechanisms accounting for the adaptation to parasitism in nematode-trapping fungi.</title>
        <authorList>
            <person name="Meerupati T."/>
            <person name="Andersson K.M."/>
            <person name="Friman E."/>
            <person name="Kumar D."/>
            <person name="Tunlid A."/>
            <person name="Ahren D."/>
        </authorList>
    </citation>
    <scope>NUCLEOTIDE SEQUENCE [LARGE SCALE GENOMIC DNA]</scope>
    <source>
        <strain evidence="3 4">CBS 200.50</strain>
    </source>
</reference>
<dbReference type="PANTHER" id="PTHR41807">
    <property type="entry name" value="GLUTATHIONE TRANSFERASE 3"/>
    <property type="match status" value="1"/>
</dbReference>
<evidence type="ECO:0000313" key="4">
    <source>
        <dbReference type="Proteomes" id="UP000015100"/>
    </source>
</evidence>
<dbReference type="GO" id="GO:0016020">
    <property type="term" value="C:membrane"/>
    <property type="evidence" value="ECO:0007669"/>
    <property type="project" value="TreeGrafter"/>
</dbReference>
<gene>
    <name evidence="3" type="ORF">H072_2513</name>
</gene>
<dbReference type="HOGENOM" id="CLU_041452_0_0_1"/>
<dbReference type="eggNOG" id="ENOG502S8AT">
    <property type="taxonomic scope" value="Eukaryota"/>
</dbReference>
<evidence type="ECO:0000256" key="2">
    <source>
        <dbReference type="SAM" id="Phobius"/>
    </source>
</evidence>
<keyword evidence="4" id="KW-1185">Reference proteome</keyword>
<sequence>MSQYFGKLNKAQLAEFARPAGISNQLKKQDIIDALEDYASKNRSNLEADNLWQPYFETLADPSSALVRASPTTKPTPRRRSRYSKAPEDEDAGEQSSEPPSDLITPAKKPRAAVRSTRKASTSTTVVRAPATPISPVNDAPAIDTEPFHPLSPGQLARSIPVKNFSLNTIGEAVSSWLTAAAQTTGFWEHVDYTRETLSDPRAIHAIIATYEFAWLCHDLIPWQTVAIPVPAAEIPYLGYSTGPATVKIPDLFILLSWQWFWEPVIYWFTLGISFPLLSSYFINIRKRSTYDPLTFSISKALIAYLVYTKQILRPELPSLFSPTTPNLVGSIIGEETPLIGAAVGGMLTLWEAIISRR</sequence>
<feature type="compositionally biased region" description="Basic residues" evidence="1">
    <location>
        <begin position="108"/>
        <end position="118"/>
    </location>
</feature>
<dbReference type="PANTHER" id="PTHR41807:SF1">
    <property type="entry name" value="GLUTATHIONE TRANSFERASE 3"/>
    <property type="match status" value="1"/>
</dbReference>
<evidence type="ECO:0000256" key="1">
    <source>
        <dbReference type="SAM" id="MobiDB-lite"/>
    </source>
</evidence>
<keyword evidence="2" id="KW-0472">Membrane</keyword>
<feature type="region of interest" description="Disordered" evidence="1">
    <location>
        <begin position="66"/>
        <end position="140"/>
    </location>
</feature>
<proteinExistence type="predicted"/>
<dbReference type="InterPro" id="IPR038872">
    <property type="entry name" value="Put_GTT3"/>
</dbReference>
<evidence type="ECO:0008006" key="5">
    <source>
        <dbReference type="Google" id="ProtNLM"/>
    </source>
</evidence>